<name>A0A7E4ZW80_PANRE</name>
<reference evidence="2" key="1">
    <citation type="journal article" date="2013" name="Genetics">
        <title>The draft genome and transcriptome of Panagrellus redivivus are shaped by the harsh demands of a free-living lifestyle.</title>
        <authorList>
            <person name="Srinivasan J."/>
            <person name="Dillman A.R."/>
            <person name="Macchietto M.G."/>
            <person name="Heikkinen L."/>
            <person name="Lakso M."/>
            <person name="Fracchia K.M."/>
            <person name="Antoshechkin I."/>
            <person name="Mortazavi A."/>
            <person name="Wong G."/>
            <person name="Sternberg P.W."/>
        </authorList>
    </citation>
    <scope>NUCLEOTIDE SEQUENCE [LARGE SCALE GENOMIC DNA]</scope>
    <source>
        <strain evidence="2">MT8872</strain>
    </source>
</reference>
<feature type="chain" id="PRO_5028824148" evidence="1">
    <location>
        <begin position="25"/>
        <end position="85"/>
    </location>
</feature>
<evidence type="ECO:0000313" key="3">
    <source>
        <dbReference type="WBParaSite" id="Pan_g21042.t1"/>
    </source>
</evidence>
<dbReference type="WBParaSite" id="Pan_g21042.t1">
    <property type="protein sequence ID" value="Pan_g21042.t1"/>
    <property type="gene ID" value="Pan_g21042"/>
</dbReference>
<protein>
    <submittedName>
        <fullName evidence="3">Venom peptide</fullName>
    </submittedName>
</protein>
<dbReference type="AlphaFoldDB" id="A0A7E4ZW80"/>
<evidence type="ECO:0000256" key="1">
    <source>
        <dbReference type="SAM" id="SignalP"/>
    </source>
</evidence>
<evidence type="ECO:0000313" key="2">
    <source>
        <dbReference type="Proteomes" id="UP000492821"/>
    </source>
</evidence>
<keyword evidence="2" id="KW-1185">Reference proteome</keyword>
<accession>A0A7E4ZW80</accession>
<organism evidence="2 3">
    <name type="scientific">Panagrellus redivivus</name>
    <name type="common">Microworm</name>
    <dbReference type="NCBI Taxonomy" id="6233"/>
    <lineage>
        <taxon>Eukaryota</taxon>
        <taxon>Metazoa</taxon>
        <taxon>Ecdysozoa</taxon>
        <taxon>Nematoda</taxon>
        <taxon>Chromadorea</taxon>
        <taxon>Rhabditida</taxon>
        <taxon>Tylenchina</taxon>
        <taxon>Panagrolaimomorpha</taxon>
        <taxon>Panagrolaimoidea</taxon>
        <taxon>Panagrolaimidae</taxon>
        <taxon>Panagrellus</taxon>
    </lineage>
</organism>
<feature type="signal peptide" evidence="1">
    <location>
        <begin position="1"/>
        <end position="24"/>
    </location>
</feature>
<proteinExistence type="predicted"/>
<sequence length="85" mass="9754">MVTFKVTIALFIACVLALMSTVSSVPVIIISRVDDGRDLMEPVFKPMSKRSIYGMYRYIPKVTKTKKDYELNEIGDDEYGIYYTD</sequence>
<dbReference type="Proteomes" id="UP000492821">
    <property type="component" value="Unassembled WGS sequence"/>
</dbReference>
<keyword evidence="1" id="KW-0732">Signal</keyword>
<reference evidence="3" key="2">
    <citation type="submission" date="2020-10" db="UniProtKB">
        <authorList>
            <consortium name="WormBaseParasite"/>
        </authorList>
    </citation>
    <scope>IDENTIFICATION</scope>
</reference>